<keyword evidence="1" id="KW-0472">Membrane</keyword>
<keyword evidence="1" id="KW-0812">Transmembrane</keyword>
<accession>R7SXU5</accession>
<keyword evidence="1" id="KW-1133">Transmembrane helix</keyword>
<dbReference type="Proteomes" id="UP000053319">
    <property type="component" value="Unassembled WGS sequence"/>
</dbReference>
<dbReference type="GeneID" id="18839233"/>
<sequence>MSHATLEQPLARPPTTISWTTEYFTKPPPYDACDIAALMAAAYADKSSSQRRPQDVAPLAGSFSCGASAAPWISSPRRSALYLSIPYLPETILSAVRMHPPVQRMPNDLLSSIFSIAVLDEEDDDSLTFSNLMLVCPCWGEVAINSPILWTRIAMERVARANGDRNGFAYTHTDLSTVETLEILSGGSQLMRLDNECLAERLDIACLGFAIMLMLILLLLVLMLLPPLPEPSVGGVEIF</sequence>
<protein>
    <submittedName>
        <fullName evidence="2">Uncharacterized protein</fullName>
    </submittedName>
</protein>
<proteinExistence type="predicted"/>
<dbReference type="HOGENOM" id="CLU_1161092_0_0_1"/>
<feature type="transmembrane region" description="Helical" evidence="1">
    <location>
        <begin position="202"/>
        <end position="225"/>
    </location>
</feature>
<evidence type="ECO:0000313" key="2">
    <source>
        <dbReference type="EMBL" id="EJF60758.1"/>
    </source>
</evidence>
<name>R7SXU5_DICSQ</name>
<dbReference type="EMBL" id="JH719414">
    <property type="protein sequence ID" value="EJF60758.1"/>
    <property type="molecule type" value="Genomic_DNA"/>
</dbReference>
<dbReference type="RefSeq" id="XP_007366595.1">
    <property type="nucleotide sequence ID" value="XM_007366533.1"/>
</dbReference>
<dbReference type="KEGG" id="dsq:DICSQDRAFT_170901"/>
<evidence type="ECO:0000313" key="3">
    <source>
        <dbReference type="Proteomes" id="UP000053319"/>
    </source>
</evidence>
<organism evidence="2 3">
    <name type="scientific">Dichomitus squalens (strain LYAD-421)</name>
    <name type="common">Western red white-rot fungus</name>
    <dbReference type="NCBI Taxonomy" id="732165"/>
    <lineage>
        <taxon>Eukaryota</taxon>
        <taxon>Fungi</taxon>
        <taxon>Dikarya</taxon>
        <taxon>Basidiomycota</taxon>
        <taxon>Agaricomycotina</taxon>
        <taxon>Agaricomycetes</taxon>
        <taxon>Polyporales</taxon>
        <taxon>Polyporaceae</taxon>
        <taxon>Dichomitus</taxon>
    </lineage>
</organism>
<gene>
    <name evidence="2" type="ORF">DICSQDRAFT_170901</name>
</gene>
<dbReference type="AlphaFoldDB" id="R7SXU5"/>
<evidence type="ECO:0000256" key="1">
    <source>
        <dbReference type="SAM" id="Phobius"/>
    </source>
</evidence>
<reference evidence="2 3" key="1">
    <citation type="journal article" date="2012" name="Science">
        <title>The Paleozoic origin of enzymatic lignin decomposition reconstructed from 31 fungal genomes.</title>
        <authorList>
            <person name="Floudas D."/>
            <person name="Binder M."/>
            <person name="Riley R."/>
            <person name="Barry K."/>
            <person name="Blanchette R.A."/>
            <person name="Henrissat B."/>
            <person name="Martinez A.T."/>
            <person name="Otillar R."/>
            <person name="Spatafora J.W."/>
            <person name="Yadav J.S."/>
            <person name="Aerts A."/>
            <person name="Benoit I."/>
            <person name="Boyd A."/>
            <person name="Carlson A."/>
            <person name="Copeland A."/>
            <person name="Coutinho P.M."/>
            <person name="de Vries R.P."/>
            <person name="Ferreira P."/>
            <person name="Findley K."/>
            <person name="Foster B."/>
            <person name="Gaskell J."/>
            <person name="Glotzer D."/>
            <person name="Gorecki P."/>
            <person name="Heitman J."/>
            <person name="Hesse C."/>
            <person name="Hori C."/>
            <person name="Igarashi K."/>
            <person name="Jurgens J.A."/>
            <person name="Kallen N."/>
            <person name="Kersten P."/>
            <person name="Kohler A."/>
            <person name="Kuees U."/>
            <person name="Kumar T.K.A."/>
            <person name="Kuo A."/>
            <person name="LaButti K."/>
            <person name="Larrondo L.F."/>
            <person name="Lindquist E."/>
            <person name="Ling A."/>
            <person name="Lombard V."/>
            <person name="Lucas S."/>
            <person name="Lundell T."/>
            <person name="Martin R."/>
            <person name="McLaughlin D.J."/>
            <person name="Morgenstern I."/>
            <person name="Morin E."/>
            <person name="Murat C."/>
            <person name="Nagy L.G."/>
            <person name="Nolan M."/>
            <person name="Ohm R.A."/>
            <person name="Patyshakuliyeva A."/>
            <person name="Rokas A."/>
            <person name="Ruiz-Duenas F.J."/>
            <person name="Sabat G."/>
            <person name="Salamov A."/>
            <person name="Samejima M."/>
            <person name="Schmutz J."/>
            <person name="Slot J.C."/>
            <person name="St John F."/>
            <person name="Stenlid J."/>
            <person name="Sun H."/>
            <person name="Sun S."/>
            <person name="Syed K."/>
            <person name="Tsang A."/>
            <person name="Wiebenga A."/>
            <person name="Young D."/>
            <person name="Pisabarro A."/>
            <person name="Eastwood D.C."/>
            <person name="Martin F."/>
            <person name="Cullen D."/>
            <person name="Grigoriev I.V."/>
            <person name="Hibbett D.S."/>
        </authorList>
    </citation>
    <scope>NUCLEOTIDE SEQUENCE [LARGE SCALE GENOMIC DNA]</scope>
    <source>
        <strain evidence="2 3">LYAD-421 SS1</strain>
    </source>
</reference>